<comment type="subcellular location">
    <subcellularLocation>
        <location evidence="1">Nucleus</location>
    </subcellularLocation>
</comment>
<dbReference type="EnsemblPlants" id="OB11G26660.1">
    <property type="protein sequence ID" value="OB11G26660.1"/>
    <property type="gene ID" value="OB11G26660"/>
</dbReference>
<dbReference type="PANTHER" id="PTHR31384">
    <property type="entry name" value="AUXIN RESPONSE FACTOR 4-RELATED"/>
    <property type="match status" value="1"/>
</dbReference>
<reference evidence="6" key="1">
    <citation type="journal article" date="2013" name="Nat. Commun.">
        <title>Whole-genome sequencing of Oryza brachyantha reveals mechanisms underlying Oryza genome evolution.</title>
        <authorList>
            <person name="Chen J."/>
            <person name="Huang Q."/>
            <person name="Gao D."/>
            <person name="Wang J."/>
            <person name="Lang Y."/>
            <person name="Liu T."/>
            <person name="Li B."/>
            <person name="Bai Z."/>
            <person name="Luis Goicoechea J."/>
            <person name="Liang C."/>
            <person name="Chen C."/>
            <person name="Zhang W."/>
            <person name="Sun S."/>
            <person name="Liao Y."/>
            <person name="Zhang X."/>
            <person name="Yang L."/>
            <person name="Song C."/>
            <person name="Wang M."/>
            <person name="Shi J."/>
            <person name="Liu G."/>
            <person name="Liu J."/>
            <person name="Zhou H."/>
            <person name="Zhou W."/>
            <person name="Yu Q."/>
            <person name="An N."/>
            <person name="Chen Y."/>
            <person name="Cai Q."/>
            <person name="Wang B."/>
            <person name="Liu B."/>
            <person name="Min J."/>
            <person name="Huang Y."/>
            <person name="Wu H."/>
            <person name="Li Z."/>
            <person name="Zhang Y."/>
            <person name="Yin Y."/>
            <person name="Song W."/>
            <person name="Jiang J."/>
            <person name="Jackson S.A."/>
            <person name="Wing R.A."/>
            <person name="Wang J."/>
            <person name="Chen M."/>
        </authorList>
    </citation>
    <scope>NUCLEOTIDE SEQUENCE [LARGE SCALE GENOMIC DNA]</scope>
    <source>
        <strain evidence="6">cv. IRGC 101232</strain>
    </source>
</reference>
<dbReference type="GO" id="GO:0003677">
    <property type="term" value="F:DNA binding"/>
    <property type="evidence" value="ECO:0007669"/>
    <property type="project" value="UniProtKB-KW"/>
</dbReference>
<dbReference type="PANTHER" id="PTHR31384:SF5">
    <property type="entry name" value="AUXIN RESPONSE FACTOR 3"/>
    <property type="match status" value="1"/>
</dbReference>
<keyword evidence="5" id="KW-0539">Nucleus</keyword>
<protein>
    <submittedName>
        <fullName evidence="6">Uncharacterized protein</fullName>
    </submittedName>
</protein>
<name>J3NA30_ORYBR</name>
<keyword evidence="7" id="KW-1185">Reference proteome</keyword>
<organism evidence="6">
    <name type="scientific">Oryza brachyantha</name>
    <name type="common">malo sina</name>
    <dbReference type="NCBI Taxonomy" id="4533"/>
    <lineage>
        <taxon>Eukaryota</taxon>
        <taxon>Viridiplantae</taxon>
        <taxon>Streptophyta</taxon>
        <taxon>Embryophyta</taxon>
        <taxon>Tracheophyta</taxon>
        <taxon>Spermatophyta</taxon>
        <taxon>Magnoliopsida</taxon>
        <taxon>Liliopsida</taxon>
        <taxon>Poales</taxon>
        <taxon>Poaceae</taxon>
        <taxon>BOP clade</taxon>
        <taxon>Oryzoideae</taxon>
        <taxon>Oryzeae</taxon>
        <taxon>Oryzinae</taxon>
        <taxon>Oryza</taxon>
    </lineage>
</organism>
<dbReference type="Gene3D" id="2.40.330.10">
    <property type="entry name" value="DNA-binding pseudobarrel domain"/>
    <property type="match status" value="1"/>
</dbReference>
<evidence type="ECO:0000313" key="7">
    <source>
        <dbReference type="Proteomes" id="UP000006038"/>
    </source>
</evidence>
<evidence type="ECO:0000256" key="3">
    <source>
        <dbReference type="ARBA" id="ARBA00023125"/>
    </source>
</evidence>
<evidence type="ECO:0000256" key="5">
    <source>
        <dbReference type="ARBA" id="ARBA00023242"/>
    </source>
</evidence>
<dbReference type="SUPFAM" id="SSF101936">
    <property type="entry name" value="DNA-binding pseudobarrel domain"/>
    <property type="match status" value="1"/>
</dbReference>
<dbReference type="Gramene" id="OB11G26660.1">
    <property type="protein sequence ID" value="OB11G26660.1"/>
    <property type="gene ID" value="OB11G26660"/>
</dbReference>
<keyword evidence="4" id="KW-0804">Transcription</keyword>
<dbReference type="InterPro" id="IPR044835">
    <property type="entry name" value="ARF_plant"/>
</dbReference>
<dbReference type="GO" id="GO:0009725">
    <property type="term" value="P:response to hormone"/>
    <property type="evidence" value="ECO:0007669"/>
    <property type="project" value="InterPro"/>
</dbReference>
<evidence type="ECO:0000256" key="1">
    <source>
        <dbReference type="ARBA" id="ARBA00004123"/>
    </source>
</evidence>
<proteinExistence type="predicted"/>
<dbReference type="STRING" id="4533.J3NA30"/>
<dbReference type="InterPro" id="IPR015300">
    <property type="entry name" value="DNA-bd_pseudobarrel_sf"/>
</dbReference>
<dbReference type="HOGENOM" id="CLU_2835223_0_0_1"/>
<dbReference type="GO" id="GO:0005634">
    <property type="term" value="C:nucleus"/>
    <property type="evidence" value="ECO:0007669"/>
    <property type="project" value="UniProtKB-SubCell"/>
</dbReference>
<dbReference type="AlphaFoldDB" id="J3NA30"/>
<sequence>MKQRFARMPYMFYKTVTASDTNTHDGFSVPRHTAEDCLPQQHHCQQRSSQELVAKDLHGTALLLVL</sequence>
<keyword evidence="2" id="KW-0805">Transcription regulation</keyword>
<dbReference type="GO" id="GO:0006355">
    <property type="term" value="P:regulation of DNA-templated transcription"/>
    <property type="evidence" value="ECO:0007669"/>
    <property type="project" value="InterPro"/>
</dbReference>
<evidence type="ECO:0000313" key="6">
    <source>
        <dbReference type="EnsemblPlants" id="OB11G26660.1"/>
    </source>
</evidence>
<reference evidence="6" key="2">
    <citation type="submission" date="2013-04" db="UniProtKB">
        <authorList>
            <consortium name="EnsemblPlants"/>
        </authorList>
    </citation>
    <scope>IDENTIFICATION</scope>
</reference>
<accession>J3NA30</accession>
<evidence type="ECO:0000256" key="2">
    <source>
        <dbReference type="ARBA" id="ARBA00023015"/>
    </source>
</evidence>
<keyword evidence="3" id="KW-0238">DNA-binding</keyword>
<evidence type="ECO:0000256" key="4">
    <source>
        <dbReference type="ARBA" id="ARBA00023163"/>
    </source>
</evidence>
<dbReference type="Proteomes" id="UP000006038">
    <property type="component" value="Chromosome 11"/>
</dbReference>